<dbReference type="RefSeq" id="XP_012183534.1">
    <property type="nucleotide sequence ID" value="XM_012328144.1"/>
</dbReference>
<dbReference type="GO" id="GO:0016616">
    <property type="term" value="F:oxidoreductase activity, acting on the CH-OH group of donors, NAD or NADP as acceptor"/>
    <property type="evidence" value="ECO:0007669"/>
    <property type="project" value="TreeGrafter"/>
</dbReference>
<evidence type="ECO:0000256" key="2">
    <source>
        <dbReference type="ARBA" id="ARBA00023445"/>
    </source>
</evidence>
<dbReference type="Pfam" id="PF01370">
    <property type="entry name" value="Epimerase"/>
    <property type="match status" value="1"/>
</dbReference>
<keyword evidence="5" id="KW-1185">Reference proteome</keyword>
<comment type="similarity">
    <text evidence="2">Belongs to the NAD(P)-dependent epimerase/dehydratase family. Dihydroflavonol-4-reductase subfamily.</text>
</comment>
<sequence>MPPISSGRVLVTGANGYIAIWIVRSLLERGYSVRGTVRSEDKAKHLHDTFTAYWGRFETVIVEDITEAGAFDEAVKDVSAIVHTASPVYIEDEDPDKMIVPGVKGTVRVLESALANGSSVQRIVYTSSSGSVLQLENMHRTYSEADWNDAAVETVKEKGYAASQMSKYCASKTLAERAAWEFVEKNRNRIDWDFVALNPPFVFGPVIHEVEKPTSLNASMIWWFYNVVGGQLHPTEIGMCWIDVRDLAEAHIRAMERKEAGGERIIVAEGTWKWEDWVNAFRQTGASIHADSEAYAASVTHQILFDTSKAARLLELSYRSPAETTHDVLEDFRTRGWI</sequence>
<keyword evidence="1" id="KW-0560">Oxidoreductase</keyword>
<dbReference type="InterPro" id="IPR050425">
    <property type="entry name" value="NAD(P)_dehydrat-like"/>
</dbReference>
<dbReference type="AlphaFoldDB" id="J4IB91"/>
<dbReference type="SUPFAM" id="SSF51735">
    <property type="entry name" value="NAD(P)-binding Rossmann-fold domains"/>
    <property type="match status" value="1"/>
</dbReference>
<evidence type="ECO:0000313" key="5">
    <source>
        <dbReference type="Proteomes" id="UP000006352"/>
    </source>
</evidence>
<protein>
    <recommendedName>
        <fullName evidence="3">NAD-dependent epimerase/dehydratase domain-containing protein</fullName>
    </recommendedName>
</protein>
<dbReference type="Proteomes" id="UP000006352">
    <property type="component" value="Unassembled WGS sequence"/>
</dbReference>
<evidence type="ECO:0000259" key="3">
    <source>
        <dbReference type="Pfam" id="PF01370"/>
    </source>
</evidence>
<dbReference type="GeneID" id="24099162"/>
<gene>
    <name evidence="4" type="ORF">FIBRA_06418</name>
</gene>
<evidence type="ECO:0000313" key="4">
    <source>
        <dbReference type="EMBL" id="CCM04251.1"/>
    </source>
</evidence>
<dbReference type="Gene3D" id="3.40.50.720">
    <property type="entry name" value="NAD(P)-binding Rossmann-like Domain"/>
    <property type="match status" value="1"/>
</dbReference>
<proteinExistence type="inferred from homology"/>
<dbReference type="InterPro" id="IPR001509">
    <property type="entry name" value="Epimerase_deHydtase"/>
</dbReference>
<feature type="domain" description="NAD-dependent epimerase/dehydratase" evidence="3">
    <location>
        <begin position="9"/>
        <end position="263"/>
    </location>
</feature>
<organism evidence="4 5">
    <name type="scientific">Fibroporia radiculosa</name>
    <dbReference type="NCBI Taxonomy" id="599839"/>
    <lineage>
        <taxon>Eukaryota</taxon>
        <taxon>Fungi</taxon>
        <taxon>Dikarya</taxon>
        <taxon>Basidiomycota</taxon>
        <taxon>Agaricomycotina</taxon>
        <taxon>Agaricomycetes</taxon>
        <taxon>Polyporales</taxon>
        <taxon>Fibroporiaceae</taxon>
        <taxon>Fibroporia</taxon>
    </lineage>
</organism>
<dbReference type="InterPro" id="IPR036291">
    <property type="entry name" value="NAD(P)-bd_dom_sf"/>
</dbReference>
<dbReference type="HOGENOM" id="CLU_007383_9_2_1"/>
<name>J4IB91_9APHY</name>
<dbReference type="PANTHER" id="PTHR10366">
    <property type="entry name" value="NAD DEPENDENT EPIMERASE/DEHYDRATASE"/>
    <property type="match status" value="1"/>
</dbReference>
<accession>J4IB91</accession>
<reference evidence="4 5" key="1">
    <citation type="journal article" date="2012" name="Appl. Environ. Microbiol.">
        <title>Short-read sequencing for genomic analysis of the brown rot fungus Fibroporia radiculosa.</title>
        <authorList>
            <person name="Tang J.D."/>
            <person name="Perkins A.D."/>
            <person name="Sonstegard T.S."/>
            <person name="Schroeder S.G."/>
            <person name="Burgess S.C."/>
            <person name="Diehl S.V."/>
        </authorList>
    </citation>
    <scope>NUCLEOTIDE SEQUENCE [LARGE SCALE GENOMIC DNA]</scope>
    <source>
        <strain evidence="4 5">TFFH 294</strain>
    </source>
</reference>
<dbReference type="InParanoid" id="J4IB91"/>
<dbReference type="STRING" id="599839.J4IB91"/>
<dbReference type="EMBL" id="HE797146">
    <property type="protein sequence ID" value="CCM04251.1"/>
    <property type="molecule type" value="Genomic_DNA"/>
</dbReference>
<dbReference type="FunCoup" id="J4IB91">
    <property type="interactions" value="59"/>
</dbReference>
<dbReference type="OrthoDB" id="2735536at2759"/>
<dbReference type="PANTHER" id="PTHR10366:SF564">
    <property type="entry name" value="STEROL-4-ALPHA-CARBOXYLATE 3-DEHYDROGENASE, DECARBOXYLATING"/>
    <property type="match status" value="1"/>
</dbReference>
<evidence type="ECO:0000256" key="1">
    <source>
        <dbReference type="ARBA" id="ARBA00023002"/>
    </source>
</evidence>